<accession>A0AAG5DQV1</accession>
<name>A0AAG5DQV1_ANOAO</name>
<keyword evidence="2" id="KW-1185">Reference proteome</keyword>
<reference evidence="1" key="1">
    <citation type="submission" date="2024-04" db="UniProtKB">
        <authorList>
            <consortium name="EnsemblMetazoa"/>
        </authorList>
    </citation>
    <scope>IDENTIFICATION</scope>
    <source>
        <strain evidence="1">EBRO</strain>
    </source>
</reference>
<organism evidence="1 2">
    <name type="scientific">Anopheles atroparvus</name>
    <name type="common">European mosquito</name>
    <dbReference type="NCBI Taxonomy" id="41427"/>
    <lineage>
        <taxon>Eukaryota</taxon>
        <taxon>Metazoa</taxon>
        <taxon>Ecdysozoa</taxon>
        <taxon>Arthropoda</taxon>
        <taxon>Hexapoda</taxon>
        <taxon>Insecta</taxon>
        <taxon>Pterygota</taxon>
        <taxon>Neoptera</taxon>
        <taxon>Endopterygota</taxon>
        <taxon>Diptera</taxon>
        <taxon>Nematocera</taxon>
        <taxon>Culicoidea</taxon>
        <taxon>Culicidae</taxon>
        <taxon>Anophelinae</taxon>
        <taxon>Anopheles</taxon>
    </lineage>
</organism>
<protein>
    <submittedName>
        <fullName evidence="1">Uncharacterized protein</fullName>
    </submittedName>
</protein>
<proteinExistence type="predicted"/>
<evidence type="ECO:0000313" key="2">
    <source>
        <dbReference type="Proteomes" id="UP000075880"/>
    </source>
</evidence>
<dbReference type="Proteomes" id="UP000075880">
    <property type="component" value="Unassembled WGS sequence"/>
</dbReference>
<dbReference type="AlphaFoldDB" id="A0AAG5DQV1"/>
<evidence type="ECO:0000313" key="1">
    <source>
        <dbReference type="EnsemblMetazoa" id="ENSAATROPP013129"/>
    </source>
</evidence>
<sequence>MLTPGHWVTHCLIIPLRKGKRQFISPARGCGRLSESSRDWRMPVRYGRESLCGELGMLRRERTLFLGGEMLRECSGMLGFGVGGETRSLDGWAGAVSRTRIVALF</sequence>
<dbReference type="EnsemblMetazoa" id="ENSAATROPT014400">
    <property type="protein sequence ID" value="ENSAATROPP013129"/>
    <property type="gene ID" value="ENSAATROPG011685"/>
</dbReference>